<feature type="compositionally biased region" description="Basic residues" evidence="1">
    <location>
        <begin position="80"/>
        <end position="93"/>
    </location>
</feature>
<evidence type="ECO:0000313" key="3">
    <source>
        <dbReference type="Proteomes" id="UP001174909"/>
    </source>
</evidence>
<gene>
    <name evidence="2" type="ORF">GBAR_LOCUS13897</name>
</gene>
<proteinExistence type="predicted"/>
<dbReference type="AlphaFoldDB" id="A0AA35S7Z3"/>
<sequence>MQPDEPGHYGKLDHSGKKTPVAYPGSSEYGKLDRSRWKILSTMANWDHPGREEPLYLTQMQASGSSARGGDMYDTVSHEPRHKVPSSKSKRQHSSSGEEASLP</sequence>
<protein>
    <submittedName>
        <fullName evidence="2">Uncharacterized protein</fullName>
    </submittedName>
</protein>
<evidence type="ECO:0000313" key="2">
    <source>
        <dbReference type="EMBL" id="CAI8023806.1"/>
    </source>
</evidence>
<reference evidence="2" key="1">
    <citation type="submission" date="2023-03" db="EMBL/GenBank/DDBJ databases">
        <authorList>
            <person name="Steffen K."/>
            <person name="Cardenas P."/>
        </authorList>
    </citation>
    <scope>NUCLEOTIDE SEQUENCE</scope>
</reference>
<feature type="region of interest" description="Disordered" evidence="1">
    <location>
        <begin position="59"/>
        <end position="103"/>
    </location>
</feature>
<feature type="region of interest" description="Disordered" evidence="1">
    <location>
        <begin position="1"/>
        <end position="29"/>
    </location>
</feature>
<feature type="compositionally biased region" description="Basic and acidic residues" evidence="1">
    <location>
        <begin position="1"/>
        <end position="16"/>
    </location>
</feature>
<dbReference type="Proteomes" id="UP001174909">
    <property type="component" value="Unassembled WGS sequence"/>
</dbReference>
<accession>A0AA35S7Z3</accession>
<organism evidence="2 3">
    <name type="scientific">Geodia barretti</name>
    <name type="common">Barrett's horny sponge</name>
    <dbReference type="NCBI Taxonomy" id="519541"/>
    <lineage>
        <taxon>Eukaryota</taxon>
        <taxon>Metazoa</taxon>
        <taxon>Porifera</taxon>
        <taxon>Demospongiae</taxon>
        <taxon>Heteroscleromorpha</taxon>
        <taxon>Tetractinellida</taxon>
        <taxon>Astrophorina</taxon>
        <taxon>Geodiidae</taxon>
        <taxon>Geodia</taxon>
    </lineage>
</organism>
<keyword evidence="3" id="KW-1185">Reference proteome</keyword>
<name>A0AA35S7Z3_GEOBA</name>
<comment type="caution">
    <text evidence="2">The sequence shown here is derived from an EMBL/GenBank/DDBJ whole genome shotgun (WGS) entry which is preliminary data.</text>
</comment>
<dbReference type="EMBL" id="CASHTH010002033">
    <property type="protein sequence ID" value="CAI8023806.1"/>
    <property type="molecule type" value="Genomic_DNA"/>
</dbReference>
<evidence type="ECO:0000256" key="1">
    <source>
        <dbReference type="SAM" id="MobiDB-lite"/>
    </source>
</evidence>